<dbReference type="GO" id="GO:0006412">
    <property type="term" value="P:translation"/>
    <property type="evidence" value="ECO:0007669"/>
    <property type="project" value="UniProtKB-UniRule"/>
</dbReference>
<evidence type="ECO:0000259" key="6">
    <source>
        <dbReference type="SMART" id="SM01386"/>
    </source>
</evidence>
<comment type="subunit">
    <text evidence="4">Part of the 30S ribosomal subunit.</text>
</comment>
<dbReference type="Pfam" id="PF00312">
    <property type="entry name" value="Ribosomal_S15"/>
    <property type="match status" value="1"/>
</dbReference>
<dbReference type="InterPro" id="IPR012606">
    <property type="entry name" value="Ribosomal_uS15_N"/>
</dbReference>
<comment type="caution">
    <text evidence="8">The sequence shown here is derived from an EMBL/GenBank/DDBJ whole genome shotgun (WGS) entry which is preliminary data.</text>
</comment>
<dbReference type="SMART" id="SM01386">
    <property type="entry name" value="Ribosomal_S13_N"/>
    <property type="match status" value="1"/>
</dbReference>
<evidence type="ECO:0000256" key="2">
    <source>
        <dbReference type="ARBA" id="ARBA00022980"/>
    </source>
</evidence>
<dbReference type="SMART" id="SM01387">
    <property type="entry name" value="Ribosomal_S15"/>
    <property type="match status" value="1"/>
</dbReference>
<evidence type="ECO:0000256" key="3">
    <source>
        <dbReference type="ARBA" id="ARBA00023274"/>
    </source>
</evidence>
<accession>A0A7C4JL83</accession>
<keyword evidence="3 4" id="KW-0687">Ribonucleoprotein</keyword>
<dbReference type="SUPFAM" id="SSF47060">
    <property type="entry name" value="S15/NS1 RNA-binding domain"/>
    <property type="match status" value="1"/>
</dbReference>
<dbReference type="InterPro" id="IPR023029">
    <property type="entry name" value="Ribosomal_uS15_arc_euk"/>
</dbReference>
<dbReference type="Pfam" id="PF08069">
    <property type="entry name" value="Ribosomal_S13_N"/>
    <property type="match status" value="1"/>
</dbReference>
<dbReference type="FunFam" id="1.10.287.10:FF:000003">
    <property type="entry name" value="40S ribosomal protein S13"/>
    <property type="match status" value="1"/>
</dbReference>
<dbReference type="EMBL" id="DTBP01000015">
    <property type="protein sequence ID" value="HGQ73879.1"/>
    <property type="molecule type" value="Genomic_DNA"/>
</dbReference>
<gene>
    <name evidence="4" type="primary">rps15</name>
    <name evidence="7" type="ORF">ENU09_04000</name>
    <name evidence="8" type="ORF">ENU20_02235</name>
</gene>
<keyword evidence="2 4" id="KW-0689">Ribosomal protein</keyword>
<dbReference type="AlphaFoldDB" id="A0A7C4JL83"/>
<evidence type="ECO:0000256" key="1">
    <source>
        <dbReference type="ARBA" id="ARBA00008434"/>
    </source>
</evidence>
<dbReference type="HAMAP" id="MF_01343_A">
    <property type="entry name" value="Ribosomal_uS15_A"/>
    <property type="match status" value="1"/>
</dbReference>
<dbReference type="Gene3D" id="1.10.287.10">
    <property type="entry name" value="S15/NS1, RNA-binding"/>
    <property type="match status" value="1"/>
</dbReference>
<dbReference type="EMBL" id="DTBE01000103">
    <property type="protein sequence ID" value="HGQ59856.1"/>
    <property type="molecule type" value="Genomic_DNA"/>
</dbReference>
<dbReference type="PANTHER" id="PTHR11885">
    <property type="entry name" value="RIBOSOMAL PROTEIN S15P/S13E"/>
    <property type="match status" value="1"/>
</dbReference>
<dbReference type="PANTHER" id="PTHR11885:SF6">
    <property type="entry name" value="SMALL RIBOSOMAL SUBUNIT PROTEIN US15"/>
    <property type="match status" value="1"/>
</dbReference>
<protein>
    <recommendedName>
        <fullName evidence="4">Small ribosomal subunit protein uS15</fullName>
    </recommendedName>
</protein>
<dbReference type="InterPro" id="IPR009068">
    <property type="entry name" value="uS15_NS1_RNA-bd_sf"/>
</dbReference>
<organism evidence="8">
    <name type="scientific">Staphylothermus marinus</name>
    <dbReference type="NCBI Taxonomy" id="2280"/>
    <lineage>
        <taxon>Archaea</taxon>
        <taxon>Thermoproteota</taxon>
        <taxon>Thermoprotei</taxon>
        <taxon>Desulfurococcales</taxon>
        <taxon>Desulfurococcaceae</taxon>
        <taxon>Staphylothermus</taxon>
    </lineage>
</organism>
<dbReference type="Gene3D" id="4.10.860.130">
    <property type="match status" value="1"/>
</dbReference>
<dbReference type="GO" id="GO:0003735">
    <property type="term" value="F:structural constituent of ribosome"/>
    <property type="evidence" value="ECO:0007669"/>
    <property type="project" value="InterPro"/>
</dbReference>
<name>A0A7C4JL83_STAMA</name>
<evidence type="ECO:0000313" key="8">
    <source>
        <dbReference type="EMBL" id="HGQ73879.1"/>
    </source>
</evidence>
<sequence>MNKKKRKGQSHSIRPPSMAPPSWLKLDLTPEDIELLVVELAKKGYTPSMIGIILRDQYGVPLVKQVVGKKLTRILSDKGVKSSVPEDLFYLLKKAVNLRRHLDEHPKDYHAKHGLEQVESKIRRLVKYYKRVGKLPPDWEYSLERAKLIVSSSYYQ</sequence>
<evidence type="ECO:0000256" key="4">
    <source>
        <dbReference type="HAMAP-Rule" id="MF_01343"/>
    </source>
</evidence>
<dbReference type="InterPro" id="IPR000589">
    <property type="entry name" value="Ribosomal_uS15"/>
</dbReference>
<feature type="domain" description="Small ribosomal subunit protein uS15 N-terminal" evidence="6">
    <location>
        <begin position="1"/>
        <end position="60"/>
    </location>
</feature>
<reference evidence="8" key="1">
    <citation type="journal article" date="2020" name="mSystems">
        <title>Genome- and Community-Level Interaction Insights into Carbon Utilization and Element Cycling Functions of Hydrothermarchaeota in Hydrothermal Sediment.</title>
        <authorList>
            <person name="Zhou Z."/>
            <person name="Liu Y."/>
            <person name="Xu W."/>
            <person name="Pan J."/>
            <person name="Luo Z.H."/>
            <person name="Li M."/>
        </authorList>
    </citation>
    <scope>NUCLEOTIDE SEQUENCE [LARGE SCALE GENOMIC DNA]</scope>
    <source>
        <strain evidence="7">SpSt-638</strain>
        <strain evidence="8">SpSt-648</strain>
    </source>
</reference>
<comment type="similarity">
    <text evidence="1 4 5">Belongs to the universal ribosomal protein uS15 family.</text>
</comment>
<evidence type="ECO:0000313" key="7">
    <source>
        <dbReference type="EMBL" id="HGQ59856.1"/>
    </source>
</evidence>
<dbReference type="NCBIfam" id="NF006331">
    <property type="entry name" value="PRK08561.1"/>
    <property type="match status" value="1"/>
</dbReference>
<dbReference type="CDD" id="cd00353">
    <property type="entry name" value="Ribosomal_S15p_S13e"/>
    <property type="match status" value="1"/>
</dbReference>
<dbReference type="FunFam" id="4.10.860.130:FF:000001">
    <property type="entry name" value="40S ribosomal protein S13"/>
    <property type="match status" value="1"/>
</dbReference>
<dbReference type="GO" id="GO:0022627">
    <property type="term" value="C:cytosolic small ribosomal subunit"/>
    <property type="evidence" value="ECO:0007669"/>
    <property type="project" value="TreeGrafter"/>
</dbReference>
<dbReference type="GO" id="GO:0070181">
    <property type="term" value="F:small ribosomal subunit rRNA binding"/>
    <property type="evidence" value="ECO:0007669"/>
    <property type="project" value="TreeGrafter"/>
</dbReference>
<dbReference type="PROSITE" id="PS00362">
    <property type="entry name" value="RIBOSOMAL_S15"/>
    <property type="match status" value="1"/>
</dbReference>
<evidence type="ECO:0000256" key="5">
    <source>
        <dbReference type="RuleBase" id="RU003919"/>
    </source>
</evidence>
<proteinExistence type="inferred from homology"/>